<feature type="site" description="Important for substrate specificity" evidence="3">
    <location>
        <position position="159"/>
    </location>
</feature>
<dbReference type="Pfam" id="PF01048">
    <property type="entry name" value="PNP_UDP_1"/>
    <property type="match status" value="1"/>
</dbReference>
<organism evidence="5 6">
    <name type="scientific">Methanococcoides methylutens</name>
    <dbReference type="NCBI Taxonomy" id="2226"/>
    <lineage>
        <taxon>Archaea</taxon>
        <taxon>Methanobacteriati</taxon>
        <taxon>Methanobacteriota</taxon>
        <taxon>Stenosarchaea group</taxon>
        <taxon>Methanomicrobia</taxon>
        <taxon>Methanosarcinales</taxon>
        <taxon>Methanosarcinaceae</taxon>
        <taxon>Methanococcoides</taxon>
    </lineage>
</organism>
<dbReference type="SUPFAM" id="SSF53167">
    <property type="entry name" value="Purine and uridine phosphorylases"/>
    <property type="match status" value="1"/>
</dbReference>
<comment type="catalytic activity">
    <reaction evidence="3">
        <text>S-methyl-5'-thioinosine + phosphate = 5-(methylsulfanyl)-alpha-D-ribose 1-phosphate + hypoxanthine</text>
        <dbReference type="Rhea" id="RHEA:30643"/>
        <dbReference type="ChEBI" id="CHEBI:17368"/>
        <dbReference type="ChEBI" id="CHEBI:43474"/>
        <dbReference type="ChEBI" id="CHEBI:48595"/>
        <dbReference type="ChEBI" id="CHEBI:58533"/>
        <dbReference type="EC" id="2.4.2.44"/>
    </reaction>
</comment>
<dbReference type="RefSeq" id="WP_048193939.1">
    <property type="nucleotide sequence ID" value="NZ_CAAGSM010000003.1"/>
</dbReference>
<keyword evidence="1 3" id="KW-0328">Glycosyltransferase</keyword>
<dbReference type="CDD" id="cd09010">
    <property type="entry name" value="MTAP_SsMTAPII_like_MTIP"/>
    <property type="match status" value="1"/>
</dbReference>
<feature type="binding site" evidence="3">
    <location>
        <begin position="200"/>
        <end position="202"/>
    </location>
    <ligand>
        <name>substrate</name>
    </ligand>
</feature>
<dbReference type="Gene3D" id="3.40.50.1580">
    <property type="entry name" value="Nucleoside phosphorylase domain"/>
    <property type="match status" value="1"/>
</dbReference>
<dbReference type="InterPro" id="IPR010044">
    <property type="entry name" value="MTAP"/>
</dbReference>
<feature type="binding site" evidence="3">
    <location>
        <begin position="48"/>
        <end position="49"/>
    </location>
    <ligand>
        <name>phosphate</name>
        <dbReference type="ChEBI" id="CHEBI:43474"/>
    </ligand>
</feature>
<comment type="caution">
    <text evidence="3">Lacks conserved residue(s) required for the propagation of feature annotation.</text>
</comment>
<protein>
    <recommendedName>
        <fullName evidence="3">Probable S-methyl-5'-thioinosine phosphorylase</fullName>
        <ecNumber evidence="3">2.4.2.44</ecNumber>
    </recommendedName>
    <alternativeName>
        <fullName evidence="3">5'-methylthioinosine phosphorylase</fullName>
        <shortName evidence="3">MTI phosphorylase</shortName>
        <shortName evidence="3">MTIP</shortName>
    </alternativeName>
</protein>
<evidence type="ECO:0000259" key="4">
    <source>
        <dbReference type="Pfam" id="PF01048"/>
    </source>
</evidence>
<dbReference type="GO" id="GO:0005829">
    <property type="term" value="C:cytosol"/>
    <property type="evidence" value="ECO:0007669"/>
    <property type="project" value="TreeGrafter"/>
</dbReference>
<keyword evidence="3" id="KW-0660">Purine salvage</keyword>
<dbReference type="GO" id="GO:0017061">
    <property type="term" value="F:S-methyl-5-thioadenosine phosphorylase activity"/>
    <property type="evidence" value="ECO:0007669"/>
    <property type="project" value="InterPro"/>
</dbReference>
<dbReference type="PANTHER" id="PTHR42679">
    <property type="entry name" value="S-METHYL-5'-THIOADENOSINE PHOSPHORYLASE"/>
    <property type="match status" value="1"/>
</dbReference>
<dbReference type="OrthoDB" id="7681at2157"/>
<reference evidence="5 6" key="1">
    <citation type="submission" date="2014-09" db="EMBL/GenBank/DDBJ databases">
        <title>Draft genome sequence of an obligately methylotrophic methanogen, Methanococcoides methylutens, isolated from marine sediment.</title>
        <authorList>
            <person name="Guan Y."/>
            <person name="Ngugi D.K."/>
            <person name="Blom J."/>
            <person name="Ali S."/>
            <person name="Ferry J.G."/>
            <person name="Stingl U."/>
        </authorList>
    </citation>
    <scope>NUCLEOTIDE SEQUENCE [LARGE SCALE GENOMIC DNA]</scope>
    <source>
        <strain evidence="5 6">DSM 2657</strain>
    </source>
</reference>
<gene>
    <name evidence="5" type="ORF">LI82_05665</name>
</gene>
<dbReference type="HAMAP" id="MF_01963">
    <property type="entry name" value="MTAP"/>
    <property type="match status" value="1"/>
</dbReference>
<dbReference type="EMBL" id="JRHO01000010">
    <property type="protein sequence ID" value="KGK98783.1"/>
    <property type="molecule type" value="Genomic_DNA"/>
</dbReference>
<feature type="site" description="Important for substrate specificity" evidence="3">
    <location>
        <position position="212"/>
    </location>
</feature>
<feature type="domain" description="Nucleoside phosphorylase" evidence="4">
    <location>
        <begin position="6"/>
        <end position="231"/>
    </location>
</feature>
<accession>A0A099T3K4</accession>
<comment type="similarity">
    <text evidence="3">Belongs to the PNP/MTAP phosphorylase family. MTAP subfamily.</text>
</comment>
<evidence type="ECO:0000313" key="6">
    <source>
        <dbReference type="Proteomes" id="UP000029859"/>
    </source>
</evidence>
<feature type="binding site" evidence="3">
    <location>
        <position position="177"/>
    </location>
    <ligand>
        <name>phosphate</name>
        <dbReference type="ChEBI" id="CHEBI:43474"/>
    </ligand>
</feature>
<comment type="function">
    <text evidence="3">Catalyzes the reversible phosphorylation of S-methyl-5'-thioinosine (MTI) to hypoxanthine and 5-methylthioribose-1-phosphate. Involved in the breakdown of S-methyl-5'-thioadenosine (MTA), a major by-product of polyamine biosynthesis. Catabolism of (MTA) occurs via deamination to MTI and phosphorolysis to hypoxanthine.</text>
</comment>
<keyword evidence="6" id="KW-1185">Reference proteome</keyword>
<dbReference type="EC" id="2.4.2.44" evidence="3"/>
<dbReference type="InterPro" id="IPR000845">
    <property type="entry name" value="Nucleoside_phosphorylase_d"/>
</dbReference>
<feature type="binding site" evidence="3">
    <location>
        <position position="176"/>
    </location>
    <ligand>
        <name>substrate</name>
    </ligand>
</feature>
<keyword evidence="2 3" id="KW-0808">Transferase</keyword>
<dbReference type="Proteomes" id="UP000029859">
    <property type="component" value="Unassembled WGS sequence"/>
</dbReference>
<proteinExistence type="inferred from homology"/>
<comment type="subunit">
    <text evidence="3">Homotrimer.</text>
</comment>
<comment type="caution">
    <text evidence="5">The sequence shown here is derived from an EMBL/GenBank/DDBJ whole genome shotgun (WGS) entry which is preliminary data.</text>
</comment>
<evidence type="ECO:0000256" key="1">
    <source>
        <dbReference type="ARBA" id="ARBA00022676"/>
    </source>
</evidence>
<dbReference type="UniPathway" id="UPA00606"/>
<evidence type="ECO:0000256" key="2">
    <source>
        <dbReference type="ARBA" id="ARBA00022679"/>
    </source>
</evidence>
<comment type="miscellaneous">
    <text evidence="3">Although this enzyme belongs to the family of MTA phosphorylases based on sequence homology, it has been shown that conserved amino acid substitutions in the substrate binding pocket convert the substrate specificity of this enzyme from 6-aminopurines to 6-oxopurines.</text>
</comment>
<evidence type="ECO:0000256" key="3">
    <source>
        <dbReference type="HAMAP-Rule" id="MF_01963"/>
    </source>
</evidence>
<name>A0A099T3K4_METMT</name>
<comment type="pathway">
    <text evidence="3">Purine metabolism; purine nucleoside salvage.</text>
</comment>
<dbReference type="GO" id="GO:0019509">
    <property type="term" value="P:L-methionine salvage from methylthioadenosine"/>
    <property type="evidence" value="ECO:0007669"/>
    <property type="project" value="TreeGrafter"/>
</dbReference>
<dbReference type="AlphaFoldDB" id="A0A099T3K4"/>
<dbReference type="PANTHER" id="PTHR42679:SF2">
    <property type="entry name" value="S-METHYL-5'-THIOADENOSINE PHOSPHORYLASE"/>
    <property type="match status" value="1"/>
</dbReference>
<sequence>MKIDAAILGGVGFSSFIEGSAKIVNTPYGDVGVYIGKLNDKTIAIVPRHSGAAEHVPPHMINYRANIWAIKELGVEKIVATNSVGTMKDHAIGSFVIPDDFIDLTKSRISTFYDKNTVHVDMTEPYCPEISKCLMDTLEKKGVDYTRGTYVCTEGPRFETRAEIKMMSMIGDIVGMTGLPEVALARELELCYASICTITNQACGLTENKITADEVVVELGTTQEILLEVLTNVIDCIPATRECECMNATQGARL</sequence>
<evidence type="ECO:0000313" key="5">
    <source>
        <dbReference type="EMBL" id="KGK98783.1"/>
    </source>
</evidence>
<dbReference type="GO" id="GO:0006166">
    <property type="term" value="P:purine ribonucleoside salvage"/>
    <property type="evidence" value="ECO:0007669"/>
    <property type="project" value="UniProtKB-UniRule"/>
</dbReference>
<dbReference type="InterPro" id="IPR035994">
    <property type="entry name" value="Nucleoside_phosphorylase_sf"/>
</dbReference>